<organism evidence="1 2">
    <name type="scientific">Leptosia nina</name>
    <dbReference type="NCBI Taxonomy" id="320188"/>
    <lineage>
        <taxon>Eukaryota</taxon>
        <taxon>Metazoa</taxon>
        <taxon>Ecdysozoa</taxon>
        <taxon>Arthropoda</taxon>
        <taxon>Hexapoda</taxon>
        <taxon>Insecta</taxon>
        <taxon>Pterygota</taxon>
        <taxon>Neoptera</taxon>
        <taxon>Endopterygota</taxon>
        <taxon>Lepidoptera</taxon>
        <taxon>Glossata</taxon>
        <taxon>Ditrysia</taxon>
        <taxon>Papilionoidea</taxon>
        <taxon>Pieridae</taxon>
        <taxon>Pierinae</taxon>
        <taxon>Leptosia</taxon>
    </lineage>
</organism>
<keyword evidence="2" id="KW-1185">Reference proteome</keyword>
<gene>
    <name evidence="1" type="ORF">LNINA_LOCUS1691</name>
</gene>
<name>A0AAV1J166_9NEOP</name>
<accession>A0AAV1J166</accession>
<evidence type="ECO:0000313" key="2">
    <source>
        <dbReference type="Proteomes" id="UP001497472"/>
    </source>
</evidence>
<reference evidence="1 2" key="1">
    <citation type="submission" date="2023-11" db="EMBL/GenBank/DDBJ databases">
        <authorList>
            <person name="Okamura Y."/>
        </authorList>
    </citation>
    <scope>NUCLEOTIDE SEQUENCE [LARGE SCALE GENOMIC DNA]</scope>
</reference>
<sequence length="166" mass="19729">MEMDINTQLREEVINKLSEEDKSMWGFHILHRSQIVDEYKKLYTDLWVASRLRSQGSQSSTSRFNLRRILDELMSYEDALSEVSSDHIESNVDCSSRKIFERMELPPDVRRLITEKNRATRAFIRYPTPENRRTLRAWQRAVKQNITLMRIERHILGILYPSSESP</sequence>
<dbReference type="Proteomes" id="UP001497472">
    <property type="component" value="Unassembled WGS sequence"/>
</dbReference>
<proteinExistence type="predicted"/>
<dbReference type="AlphaFoldDB" id="A0AAV1J166"/>
<dbReference type="EMBL" id="CAVLEF010000002">
    <property type="protein sequence ID" value="CAK1541734.1"/>
    <property type="molecule type" value="Genomic_DNA"/>
</dbReference>
<protein>
    <submittedName>
        <fullName evidence="1">Uncharacterized protein</fullName>
    </submittedName>
</protein>
<comment type="caution">
    <text evidence="1">The sequence shown here is derived from an EMBL/GenBank/DDBJ whole genome shotgun (WGS) entry which is preliminary data.</text>
</comment>
<evidence type="ECO:0000313" key="1">
    <source>
        <dbReference type="EMBL" id="CAK1541734.1"/>
    </source>
</evidence>